<sequence>MTVSEKTCQKLLEQLKQTEHMLQNSYMEYDNNKTQEFSTENLYTKKLSLGINLDNKK</sequence>
<evidence type="ECO:0000313" key="1">
    <source>
        <dbReference type="EMBL" id="CAG8503507.1"/>
    </source>
</evidence>
<dbReference type="Proteomes" id="UP000789759">
    <property type="component" value="Unassembled WGS sequence"/>
</dbReference>
<evidence type="ECO:0000313" key="2">
    <source>
        <dbReference type="Proteomes" id="UP000789759"/>
    </source>
</evidence>
<name>A0A9N8ZQ57_9GLOM</name>
<comment type="caution">
    <text evidence="1">The sequence shown here is derived from an EMBL/GenBank/DDBJ whole genome shotgun (WGS) entry which is preliminary data.</text>
</comment>
<keyword evidence="2" id="KW-1185">Reference proteome</keyword>
<dbReference type="AlphaFoldDB" id="A0A9N8ZQ57"/>
<gene>
    <name evidence="1" type="ORF">CPELLU_LOCUS2567</name>
</gene>
<protein>
    <submittedName>
        <fullName evidence="1">13699_t:CDS:1</fullName>
    </submittedName>
</protein>
<reference evidence="1" key="1">
    <citation type="submission" date="2021-06" db="EMBL/GenBank/DDBJ databases">
        <authorList>
            <person name="Kallberg Y."/>
            <person name="Tangrot J."/>
            <person name="Rosling A."/>
        </authorList>
    </citation>
    <scope>NUCLEOTIDE SEQUENCE</scope>
    <source>
        <strain evidence="1">FL966</strain>
    </source>
</reference>
<accession>A0A9N8ZQ57</accession>
<organism evidence="1 2">
    <name type="scientific">Cetraspora pellucida</name>
    <dbReference type="NCBI Taxonomy" id="1433469"/>
    <lineage>
        <taxon>Eukaryota</taxon>
        <taxon>Fungi</taxon>
        <taxon>Fungi incertae sedis</taxon>
        <taxon>Mucoromycota</taxon>
        <taxon>Glomeromycotina</taxon>
        <taxon>Glomeromycetes</taxon>
        <taxon>Diversisporales</taxon>
        <taxon>Gigasporaceae</taxon>
        <taxon>Cetraspora</taxon>
    </lineage>
</organism>
<dbReference type="EMBL" id="CAJVQA010001128">
    <property type="protein sequence ID" value="CAG8503507.1"/>
    <property type="molecule type" value="Genomic_DNA"/>
</dbReference>
<proteinExistence type="predicted"/>